<dbReference type="InterPro" id="IPR003594">
    <property type="entry name" value="HATPase_dom"/>
</dbReference>
<dbReference type="EMBL" id="SNAA01000011">
    <property type="protein sequence ID" value="TDL78372.1"/>
    <property type="molecule type" value="Genomic_DNA"/>
</dbReference>
<dbReference type="RefSeq" id="WP_133397045.1">
    <property type="nucleotide sequence ID" value="NZ_SNAA01000011.1"/>
</dbReference>
<dbReference type="PANTHER" id="PTHR44086:SF13">
    <property type="entry name" value="THIOSULFATE SULFURTRANSFERASE PSPE"/>
    <property type="match status" value="1"/>
</dbReference>
<dbReference type="CDD" id="cd16936">
    <property type="entry name" value="HATPase_RsbW-like"/>
    <property type="match status" value="1"/>
</dbReference>
<dbReference type="SUPFAM" id="SSF52821">
    <property type="entry name" value="Rhodanese/Cell cycle control phosphatase"/>
    <property type="match status" value="1"/>
</dbReference>
<evidence type="ECO:0000313" key="2">
    <source>
        <dbReference type="EMBL" id="TDL78372.1"/>
    </source>
</evidence>
<dbReference type="OrthoDB" id="9807812at2"/>
<accession>A0A4R6A6I4</accession>
<dbReference type="InterPro" id="IPR001763">
    <property type="entry name" value="Rhodanese-like_dom"/>
</dbReference>
<sequence length="305" mass="33608">MRPDPRRILVHCPQLETARVRDLLACAMTGVRGAGAECRASVELALAEVVNNVVEHGYATTRCGPVWLGARQMGGDLRVVIADRGRAFAPPDGGLPRQMLRDAPLAELPEGGFGWFLIRTLAREVRVARRGGLNVTSLRFVLRADGPKGRIVPRRVLPSRRLRPTLRESRKEAVMPITPVSTLVARAKARIDTLPPERVRDMLDRDEAMLVDIRDVRELSREGRIDGAVHAPRGMLEFWIDPESPYHKPVFATDKTLVLFCAAAMRSALAVATLRDMGLSNVAEMEGGFAGWKDAGFPVVQDQLS</sequence>
<dbReference type="SMART" id="SM00450">
    <property type="entry name" value="RHOD"/>
    <property type="match status" value="1"/>
</dbReference>
<dbReference type="Proteomes" id="UP000295701">
    <property type="component" value="Unassembled WGS sequence"/>
</dbReference>
<dbReference type="InterPro" id="IPR036890">
    <property type="entry name" value="HATPase_C_sf"/>
</dbReference>
<organism evidence="2 3">
    <name type="scientific">Palleronia sediminis</name>
    <dbReference type="NCBI Taxonomy" id="2547833"/>
    <lineage>
        <taxon>Bacteria</taxon>
        <taxon>Pseudomonadati</taxon>
        <taxon>Pseudomonadota</taxon>
        <taxon>Alphaproteobacteria</taxon>
        <taxon>Rhodobacterales</taxon>
        <taxon>Roseobacteraceae</taxon>
        <taxon>Palleronia</taxon>
    </lineage>
</organism>
<dbReference type="SUPFAM" id="SSF55874">
    <property type="entry name" value="ATPase domain of HSP90 chaperone/DNA topoisomerase II/histidine kinase"/>
    <property type="match status" value="1"/>
</dbReference>
<reference evidence="2 3" key="1">
    <citation type="submission" date="2019-03" db="EMBL/GenBank/DDBJ databases">
        <title>Primorskyibacter sp. SS33 isolated from sediments.</title>
        <authorList>
            <person name="Xunke S."/>
        </authorList>
    </citation>
    <scope>NUCLEOTIDE SEQUENCE [LARGE SCALE GENOMIC DNA]</scope>
    <source>
        <strain evidence="2 3">SS33</strain>
    </source>
</reference>
<dbReference type="Pfam" id="PF13581">
    <property type="entry name" value="HATPase_c_2"/>
    <property type="match status" value="1"/>
</dbReference>
<dbReference type="InterPro" id="IPR036873">
    <property type="entry name" value="Rhodanese-like_dom_sf"/>
</dbReference>
<dbReference type="AlphaFoldDB" id="A0A4R6A6I4"/>
<protein>
    <recommendedName>
        <fullName evidence="1">Rhodanese domain-containing protein</fullName>
    </recommendedName>
</protein>
<dbReference type="PROSITE" id="PS50206">
    <property type="entry name" value="RHODANESE_3"/>
    <property type="match status" value="1"/>
</dbReference>
<name>A0A4R6A6I4_9RHOB</name>
<dbReference type="GO" id="GO:0004792">
    <property type="term" value="F:thiosulfate-cyanide sulfurtransferase activity"/>
    <property type="evidence" value="ECO:0007669"/>
    <property type="project" value="TreeGrafter"/>
</dbReference>
<dbReference type="CDD" id="cd01447">
    <property type="entry name" value="Polysulfide_ST"/>
    <property type="match status" value="1"/>
</dbReference>
<gene>
    <name evidence="2" type="ORF">E2L08_10535</name>
</gene>
<dbReference type="Gene3D" id="3.40.250.10">
    <property type="entry name" value="Rhodanese-like domain"/>
    <property type="match status" value="1"/>
</dbReference>
<dbReference type="Pfam" id="PF00581">
    <property type="entry name" value="Rhodanese"/>
    <property type="match status" value="1"/>
</dbReference>
<evidence type="ECO:0000259" key="1">
    <source>
        <dbReference type="PROSITE" id="PS50206"/>
    </source>
</evidence>
<evidence type="ECO:0000313" key="3">
    <source>
        <dbReference type="Proteomes" id="UP000295701"/>
    </source>
</evidence>
<keyword evidence="3" id="KW-1185">Reference proteome</keyword>
<feature type="domain" description="Rhodanese" evidence="1">
    <location>
        <begin position="204"/>
        <end position="301"/>
    </location>
</feature>
<dbReference type="Gene3D" id="3.30.565.10">
    <property type="entry name" value="Histidine kinase-like ATPase, C-terminal domain"/>
    <property type="match status" value="1"/>
</dbReference>
<dbReference type="PANTHER" id="PTHR44086">
    <property type="entry name" value="THIOSULFATE SULFURTRANSFERASE RDL2, MITOCHONDRIAL-RELATED"/>
    <property type="match status" value="1"/>
</dbReference>
<comment type="caution">
    <text evidence="2">The sequence shown here is derived from an EMBL/GenBank/DDBJ whole genome shotgun (WGS) entry which is preliminary data.</text>
</comment>
<proteinExistence type="predicted"/>